<evidence type="ECO:0000259" key="5">
    <source>
        <dbReference type="Pfam" id="PF04717"/>
    </source>
</evidence>
<dbReference type="InterPro" id="IPR050708">
    <property type="entry name" value="T6SS_VgrG/RHS"/>
</dbReference>
<evidence type="ECO:0000256" key="4">
    <source>
        <dbReference type="SAM" id="MobiDB-lite"/>
    </source>
</evidence>
<dbReference type="SUPFAM" id="SSF69255">
    <property type="entry name" value="gp5 N-terminal domain-like"/>
    <property type="match status" value="1"/>
</dbReference>
<evidence type="ECO:0000256" key="3">
    <source>
        <dbReference type="ARBA" id="ARBA00022525"/>
    </source>
</evidence>
<dbReference type="SUPFAM" id="SSF69279">
    <property type="entry name" value="Phage tail proteins"/>
    <property type="match status" value="1"/>
</dbReference>
<keyword evidence="3" id="KW-0964">Secreted</keyword>
<protein>
    <submittedName>
        <fullName evidence="7">Type VI secretion system tip protein TssI/VgrG</fullName>
    </submittedName>
</protein>
<name>A0ABU6J9D8_9BURK</name>
<dbReference type="Gene3D" id="2.30.110.50">
    <property type="match status" value="1"/>
</dbReference>
<dbReference type="InterPro" id="IPR006531">
    <property type="entry name" value="Gp5/Vgr_OB"/>
</dbReference>
<proteinExistence type="inferred from homology"/>
<feature type="domain" description="Gp5/Type VI secretion system Vgr protein OB-fold" evidence="5">
    <location>
        <begin position="105"/>
        <end position="173"/>
    </location>
</feature>
<evidence type="ECO:0000256" key="1">
    <source>
        <dbReference type="ARBA" id="ARBA00004613"/>
    </source>
</evidence>
<gene>
    <name evidence="7" type="primary">tssI</name>
    <name evidence="7" type="ORF">RY831_13930</name>
</gene>
<dbReference type="SUPFAM" id="SSF69349">
    <property type="entry name" value="Phage fibre proteins"/>
    <property type="match status" value="1"/>
</dbReference>
<dbReference type="Pfam" id="PF22178">
    <property type="entry name" value="Gp5_trimer_C"/>
    <property type="match status" value="1"/>
</dbReference>
<reference evidence="7 8" key="1">
    <citation type="submission" date="2023-10" db="EMBL/GenBank/DDBJ databases">
        <title>Noviherbaspirillum sp. CPCC 100848 genome assembly.</title>
        <authorList>
            <person name="Li X.Y."/>
            <person name="Fang X.M."/>
        </authorList>
    </citation>
    <scope>NUCLEOTIDE SEQUENCE [LARGE SCALE GENOMIC DNA]</scope>
    <source>
        <strain evidence="7 8">CPCC 100848</strain>
    </source>
</reference>
<sequence>MEWQAKQFGGASDCRSLSPGRSFKLSEHHWFDAHDDTDADFLVVSVSIDARNNFADRGSAPVYANSFSCIRRKIPYRPRRQHRKPRMPGPQTATVVGPKGQEIHTDPYGRIKVQFPWDRYGRHDERSSCWIRVSQPWAGAGWGTVAIPRIGQEVIIDYLEGDPDRPICTGRLYNSAQPLPYSMPGAAHVMGFKSRSTPGGGGYCEMVIHDKKGQELINIHSQKDMVTTVQHTQATVVNGPHQMNTVTNGFQVTKVKKRVELESQTEFIQLKAATEIVLEVGSSRIRMGANGKITIQGLHVDVIGTNRIDLNTNGATQA</sequence>
<dbReference type="Pfam" id="PF04717">
    <property type="entry name" value="Phage_base_V"/>
    <property type="match status" value="1"/>
</dbReference>
<dbReference type="InterPro" id="IPR037026">
    <property type="entry name" value="Vgr_OB-fold_dom_sf"/>
</dbReference>
<dbReference type="PANTHER" id="PTHR32305:SF15">
    <property type="entry name" value="PROTEIN RHSA-RELATED"/>
    <property type="match status" value="1"/>
</dbReference>
<evidence type="ECO:0000259" key="6">
    <source>
        <dbReference type="Pfam" id="PF22178"/>
    </source>
</evidence>
<dbReference type="InterPro" id="IPR006533">
    <property type="entry name" value="T6SS_Vgr_RhsGE"/>
</dbReference>
<accession>A0ABU6J9D8</accession>
<dbReference type="EMBL" id="JAWIIV010000010">
    <property type="protein sequence ID" value="MEC4720257.1"/>
    <property type="molecule type" value="Genomic_DNA"/>
</dbReference>
<dbReference type="NCBIfam" id="TIGR03361">
    <property type="entry name" value="VI_Rhs_Vgr"/>
    <property type="match status" value="1"/>
</dbReference>
<comment type="subcellular location">
    <subcellularLocation>
        <location evidence="1">Secreted</location>
    </subcellularLocation>
</comment>
<evidence type="ECO:0000256" key="2">
    <source>
        <dbReference type="ARBA" id="ARBA00005558"/>
    </source>
</evidence>
<dbReference type="Gene3D" id="2.40.50.230">
    <property type="entry name" value="Gp5 N-terminal domain"/>
    <property type="match status" value="1"/>
</dbReference>
<dbReference type="InterPro" id="IPR054030">
    <property type="entry name" value="Gp5_Vgr_C"/>
</dbReference>
<evidence type="ECO:0000313" key="7">
    <source>
        <dbReference type="EMBL" id="MEC4720257.1"/>
    </source>
</evidence>
<dbReference type="PANTHER" id="PTHR32305">
    <property type="match status" value="1"/>
</dbReference>
<dbReference type="RefSeq" id="WP_326507051.1">
    <property type="nucleotide sequence ID" value="NZ_JAWIIV010000010.1"/>
</dbReference>
<evidence type="ECO:0000313" key="8">
    <source>
        <dbReference type="Proteomes" id="UP001352263"/>
    </source>
</evidence>
<feature type="region of interest" description="Disordered" evidence="4">
    <location>
        <begin position="79"/>
        <end position="103"/>
    </location>
</feature>
<dbReference type="InterPro" id="IPR017847">
    <property type="entry name" value="T6SS_RhsGE_Vgr_subset"/>
</dbReference>
<feature type="domain" description="Gp5/Type VI secretion system Vgr C-terminal trimerisation" evidence="6">
    <location>
        <begin position="190"/>
        <end position="293"/>
    </location>
</feature>
<dbReference type="NCBIfam" id="TIGR01646">
    <property type="entry name" value="vgr_GE"/>
    <property type="match status" value="1"/>
</dbReference>
<keyword evidence="8" id="KW-1185">Reference proteome</keyword>
<organism evidence="7 8">
    <name type="scientific">Noviherbaspirillum album</name>
    <dbReference type="NCBI Taxonomy" id="3080276"/>
    <lineage>
        <taxon>Bacteria</taxon>
        <taxon>Pseudomonadati</taxon>
        <taxon>Pseudomonadota</taxon>
        <taxon>Betaproteobacteria</taxon>
        <taxon>Burkholderiales</taxon>
        <taxon>Oxalobacteraceae</taxon>
        <taxon>Noviherbaspirillum</taxon>
    </lineage>
</organism>
<dbReference type="Proteomes" id="UP001352263">
    <property type="component" value="Unassembled WGS sequence"/>
</dbReference>
<comment type="caution">
    <text evidence="7">The sequence shown here is derived from an EMBL/GenBank/DDBJ whole genome shotgun (WGS) entry which is preliminary data.</text>
</comment>
<comment type="similarity">
    <text evidence="2">Belongs to the VgrG protein family.</text>
</comment>